<dbReference type="PANTHER" id="PTHR12215">
    <property type="entry name" value="PHOSPHOPANTETHEINE TRANSFERASE"/>
    <property type="match status" value="1"/>
</dbReference>
<dbReference type="GO" id="GO:0000287">
    <property type="term" value="F:magnesium ion binding"/>
    <property type="evidence" value="ECO:0007669"/>
    <property type="project" value="InterPro"/>
</dbReference>
<proteinExistence type="inferred from homology"/>
<dbReference type="Gene3D" id="3.90.470.20">
    <property type="entry name" value="4'-phosphopantetheinyl transferase domain"/>
    <property type="match status" value="1"/>
</dbReference>
<dbReference type="EMBL" id="PGTO01000016">
    <property type="protein sequence ID" value="RAU20809.1"/>
    <property type="molecule type" value="Genomic_DNA"/>
</dbReference>
<feature type="domain" description="4'-phosphopantetheinyl transferase" evidence="4">
    <location>
        <begin position="127"/>
        <end position="224"/>
    </location>
</feature>
<reference evidence="6 7" key="1">
    <citation type="submission" date="2017-11" db="EMBL/GenBank/DDBJ databases">
        <title>Draft genome sequence of magnetotactic bacterium Magnetospirillum kuznetsovii LBB-42.</title>
        <authorList>
            <person name="Grouzdev D.S."/>
            <person name="Rysina M.S."/>
            <person name="Baslerov R.V."/>
            <person name="Koziaeva V."/>
        </authorList>
    </citation>
    <scope>NUCLEOTIDE SEQUENCE [LARGE SCALE GENOMIC DNA]</scope>
    <source>
        <strain evidence="6 7">LBB-42</strain>
    </source>
</reference>
<dbReference type="Proteomes" id="UP000251075">
    <property type="component" value="Unassembled WGS sequence"/>
</dbReference>
<gene>
    <name evidence="6" type="ORF">CU669_16175</name>
</gene>
<dbReference type="InterPro" id="IPR037143">
    <property type="entry name" value="4-PPantetheinyl_Trfase_dom_sf"/>
</dbReference>
<feature type="compositionally biased region" description="Basic and acidic residues" evidence="3">
    <location>
        <begin position="1"/>
        <end position="11"/>
    </location>
</feature>
<evidence type="ECO:0000259" key="4">
    <source>
        <dbReference type="Pfam" id="PF01648"/>
    </source>
</evidence>
<comment type="similarity">
    <text evidence="1">Belongs to the P-Pant transferase superfamily. Gsp/Sfp/HetI/AcpT family.</text>
</comment>
<feature type="region of interest" description="Disordered" evidence="3">
    <location>
        <begin position="1"/>
        <end position="20"/>
    </location>
</feature>
<dbReference type="InterPro" id="IPR050559">
    <property type="entry name" value="P-Pant_transferase_sf"/>
</dbReference>
<dbReference type="Pfam" id="PF22624">
    <property type="entry name" value="AASDHPPT_N"/>
    <property type="match status" value="1"/>
</dbReference>
<dbReference type="PANTHER" id="PTHR12215:SF10">
    <property type="entry name" value="L-AMINOADIPATE-SEMIALDEHYDE DEHYDROGENASE-PHOSPHOPANTETHEINYL TRANSFERASE"/>
    <property type="match status" value="1"/>
</dbReference>
<evidence type="ECO:0000256" key="1">
    <source>
        <dbReference type="ARBA" id="ARBA00010990"/>
    </source>
</evidence>
<dbReference type="AlphaFoldDB" id="A0A364NUP2"/>
<dbReference type="Pfam" id="PF01648">
    <property type="entry name" value="ACPS"/>
    <property type="match status" value="1"/>
</dbReference>
<evidence type="ECO:0000256" key="3">
    <source>
        <dbReference type="SAM" id="MobiDB-lite"/>
    </source>
</evidence>
<dbReference type="GO" id="GO:0019878">
    <property type="term" value="P:lysine biosynthetic process via aminoadipic acid"/>
    <property type="evidence" value="ECO:0007669"/>
    <property type="project" value="TreeGrafter"/>
</dbReference>
<dbReference type="InterPro" id="IPR008278">
    <property type="entry name" value="4-PPantetheinyl_Trfase_dom"/>
</dbReference>
<comment type="caution">
    <text evidence="6">The sequence shown here is derived from an EMBL/GenBank/DDBJ whole genome shotgun (WGS) entry which is preliminary data.</text>
</comment>
<organism evidence="6 7">
    <name type="scientific">Paramagnetospirillum kuznetsovii</name>
    <dbReference type="NCBI Taxonomy" id="2053833"/>
    <lineage>
        <taxon>Bacteria</taxon>
        <taxon>Pseudomonadati</taxon>
        <taxon>Pseudomonadota</taxon>
        <taxon>Alphaproteobacteria</taxon>
        <taxon>Rhodospirillales</taxon>
        <taxon>Magnetospirillaceae</taxon>
        <taxon>Paramagnetospirillum</taxon>
    </lineage>
</organism>
<accession>A0A364NUP2</accession>
<keyword evidence="2" id="KW-0808">Transferase</keyword>
<dbReference type="InterPro" id="IPR055066">
    <property type="entry name" value="AASDHPPT_N"/>
</dbReference>
<evidence type="ECO:0000313" key="6">
    <source>
        <dbReference type="EMBL" id="RAU20809.1"/>
    </source>
</evidence>
<dbReference type="OrthoDB" id="9808281at2"/>
<evidence type="ECO:0000313" key="7">
    <source>
        <dbReference type="Proteomes" id="UP000251075"/>
    </source>
</evidence>
<feature type="domain" description="4'-phosphopantetheinyl transferase N-terminal" evidence="5">
    <location>
        <begin position="61"/>
        <end position="123"/>
    </location>
</feature>
<sequence>MVSHVPHEAKREKRRNGSTAKGMSEVMTLLYIHSVGSSEASVLVESHATPADRTRHIGAKAQQSVLGRAMVRRLIEDTTGLSGRDWIIKTDGNGRPFAVDIHGRPGPDFSISHSGPWVACAATDRGRIGIDIEVLGVDRSVQEIAATFFSPEEQDLIEIEGPTAFYDFWTIREAIGKADGGGLAAAMAVNGAALMGARHQTSRLEMDGTCWSIHHSHRHGLSIALATTVMDGTWDMADGHEAQ</sequence>
<name>A0A364NUP2_9PROT</name>
<evidence type="ECO:0000259" key="5">
    <source>
        <dbReference type="Pfam" id="PF22624"/>
    </source>
</evidence>
<dbReference type="GO" id="GO:0008897">
    <property type="term" value="F:holo-[acyl-carrier-protein] synthase activity"/>
    <property type="evidence" value="ECO:0007669"/>
    <property type="project" value="InterPro"/>
</dbReference>
<dbReference type="GO" id="GO:0005829">
    <property type="term" value="C:cytosol"/>
    <property type="evidence" value="ECO:0007669"/>
    <property type="project" value="TreeGrafter"/>
</dbReference>
<protein>
    <submittedName>
        <fullName evidence="6">Uncharacterized protein</fullName>
    </submittedName>
</protein>
<keyword evidence="7" id="KW-1185">Reference proteome</keyword>
<dbReference type="SUPFAM" id="SSF56214">
    <property type="entry name" value="4'-phosphopantetheinyl transferase"/>
    <property type="match status" value="2"/>
</dbReference>
<evidence type="ECO:0000256" key="2">
    <source>
        <dbReference type="ARBA" id="ARBA00022679"/>
    </source>
</evidence>